<organism evidence="2 3">
    <name type="scientific">Candidatus Marsarchaeota G1 archaeon OSP_B</name>
    <dbReference type="NCBI Taxonomy" id="1978153"/>
    <lineage>
        <taxon>Archaea</taxon>
        <taxon>Candidatus Marsarchaeota</taxon>
        <taxon>Candidatus Marsarchaeota group 1</taxon>
    </lineage>
</organism>
<evidence type="ECO:0000259" key="1">
    <source>
        <dbReference type="Pfam" id="PF00501"/>
    </source>
</evidence>
<name>A0A2R6B785_9ARCH</name>
<reference evidence="2 3" key="1">
    <citation type="submission" date="2017-04" db="EMBL/GenBank/DDBJ databases">
        <title>Novel microbial lineages endemic to geothermal iron-oxide mats fill important gaps in the evolutionary history of Archaea.</title>
        <authorList>
            <person name="Jay Z.J."/>
            <person name="Beam J.P."/>
            <person name="Dlakic M."/>
            <person name="Rusch D.B."/>
            <person name="Kozubal M.A."/>
            <person name="Inskeep W.P."/>
        </authorList>
    </citation>
    <scope>NUCLEOTIDE SEQUENCE [LARGE SCALE GENOMIC DNA]</scope>
    <source>
        <strain evidence="2">OSP_B</strain>
    </source>
</reference>
<comment type="caution">
    <text evidence="2">The sequence shown here is derived from an EMBL/GenBank/DDBJ whole genome shotgun (WGS) entry which is preliminary data.</text>
</comment>
<gene>
    <name evidence="2" type="ORF">B9P99_01675</name>
</gene>
<proteinExistence type="predicted"/>
<evidence type="ECO:0000313" key="3">
    <source>
        <dbReference type="Proteomes" id="UP000240838"/>
    </source>
</evidence>
<feature type="domain" description="AMP-dependent synthetase/ligase" evidence="1">
    <location>
        <begin position="8"/>
        <end position="108"/>
    </location>
</feature>
<dbReference type="InterPro" id="IPR050237">
    <property type="entry name" value="ATP-dep_AMP-bd_enzyme"/>
</dbReference>
<protein>
    <recommendedName>
        <fullName evidence="1">AMP-dependent synthetase/ligase domain-containing protein</fullName>
    </recommendedName>
</protein>
<evidence type="ECO:0000313" key="2">
    <source>
        <dbReference type="EMBL" id="PSN94501.1"/>
    </source>
</evidence>
<dbReference type="InterPro" id="IPR042099">
    <property type="entry name" value="ANL_N_sf"/>
</dbReference>
<feature type="non-terminal residue" evidence="2">
    <location>
        <position position="127"/>
    </location>
</feature>
<dbReference type="Proteomes" id="UP000240838">
    <property type="component" value="Unassembled WGS sequence"/>
</dbReference>
<dbReference type="PANTHER" id="PTHR43767">
    <property type="entry name" value="LONG-CHAIN-FATTY-ACID--COA LIGASE"/>
    <property type="match status" value="1"/>
</dbReference>
<accession>A0A2R6B785</accession>
<dbReference type="AlphaFoldDB" id="A0A2R6B785"/>
<dbReference type="InterPro" id="IPR000873">
    <property type="entry name" value="AMP-dep_synth/lig_dom"/>
</dbReference>
<dbReference type="SUPFAM" id="SSF56801">
    <property type="entry name" value="Acetyl-CoA synthetase-like"/>
    <property type="match status" value="1"/>
</dbReference>
<dbReference type="EMBL" id="NEXA01000042">
    <property type="protein sequence ID" value="PSN94501.1"/>
    <property type="molecule type" value="Genomic_DNA"/>
</dbReference>
<dbReference type="Pfam" id="PF00501">
    <property type="entry name" value="AMP-binding"/>
    <property type="match status" value="1"/>
</dbReference>
<sequence length="127" mass="14045">MITQVEVFENAVTQGRDLPALKYFDRSISYAELEALVNGVAAQLSAFVDFGDTVALCTQNIPQFVIAEYATWKLGGVVVPLSPALKERELSRQIEHCKPKVVVAQAENAGVFERMQNARFELIKTDA</sequence>
<dbReference type="PANTHER" id="PTHR43767:SF1">
    <property type="entry name" value="NONRIBOSOMAL PEPTIDE SYNTHASE PES1 (EUROFUNG)-RELATED"/>
    <property type="match status" value="1"/>
</dbReference>
<dbReference type="Gene3D" id="3.40.50.12780">
    <property type="entry name" value="N-terminal domain of ligase-like"/>
    <property type="match status" value="1"/>
</dbReference>